<dbReference type="InterPro" id="IPR011042">
    <property type="entry name" value="6-blade_b-propeller_TolB-like"/>
</dbReference>
<dbReference type="EMBL" id="CAJOBD010009628">
    <property type="protein sequence ID" value="CAF4138934.1"/>
    <property type="molecule type" value="Genomic_DNA"/>
</dbReference>
<dbReference type="Proteomes" id="UP000663836">
    <property type="component" value="Unassembled WGS sequence"/>
</dbReference>
<accession>A0A819XME7</accession>
<sequence length="124" mass="14235">MDSDENHIYVSDFNNHCISHWSLMKLGDVDNVADGRGNGNDLNQLSYPRGIYAARNYLYIADTGNDRIIRVDLNTLESIILIGMSSTSFYQYKLDRPTSIVSDRYDQILYIADRGCVLKWWSDS</sequence>
<dbReference type="EMBL" id="CAJNOT010001271">
    <property type="protein sequence ID" value="CAF1174114.1"/>
    <property type="molecule type" value="Genomic_DNA"/>
</dbReference>
<protein>
    <submittedName>
        <fullName evidence="3">Uncharacterized protein</fullName>
    </submittedName>
</protein>
<dbReference type="AlphaFoldDB" id="A0A819XME7"/>
<dbReference type="SUPFAM" id="SSF63825">
    <property type="entry name" value="YWTD domain"/>
    <property type="match status" value="1"/>
</dbReference>
<evidence type="ECO:0000313" key="4">
    <source>
        <dbReference type="Proteomes" id="UP000663836"/>
    </source>
</evidence>
<dbReference type="Gene3D" id="2.120.10.30">
    <property type="entry name" value="TolB, C-terminal domain"/>
    <property type="match status" value="1"/>
</dbReference>
<dbReference type="InterPro" id="IPR001258">
    <property type="entry name" value="NHL_repeat"/>
</dbReference>
<reference evidence="3" key="1">
    <citation type="submission" date="2021-02" db="EMBL/GenBank/DDBJ databases">
        <authorList>
            <person name="Nowell W R."/>
        </authorList>
    </citation>
    <scope>NUCLEOTIDE SEQUENCE</scope>
</reference>
<organism evidence="3 4">
    <name type="scientific">Rotaria sordida</name>
    <dbReference type="NCBI Taxonomy" id="392033"/>
    <lineage>
        <taxon>Eukaryota</taxon>
        <taxon>Metazoa</taxon>
        <taxon>Spiralia</taxon>
        <taxon>Gnathifera</taxon>
        <taxon>Rotifera</taxon>
        <taxon>Eurotatoria</taxon>
        <taxon>Bdelloidea</taxon>
        <taxon>Philodinida</taxon>
        <taxon>Philodinidae</taxon>
        <taxon>Rotaria</taxon>
    </lineage>
</organism>
<evidence type="ECO:0000313" key="2">
    <source>
        <dbReference type="EMBL" id="CAF1174114.1"/>
    </source>
</evidence>
<proteinExistence type="predicted"/>
<comment type="caution">
    <text evidence="3">The sequence shown here is derived from an EMBL/GenBank/DDBJ whole genome shotgun (WGS) entry which is preliminary data.</text>
</comment>
<name>A0A819XME7_9BILA</name>
<dbReference type="Pfam" id="PF01436">
    <property type="entry name" value="NHL"/>
    <property type="match status" value="1"/>
</dbReference>
<evidence type="ECO:0000256" key="1">
    <source>
        <dbReference type="ARBA" id="ARBA00022737"/>
    </source>
</evidence>
<dbReference type="Proteomes" id="UP000663864">
    <property type="component" value="Unassembled WGS sequence"/>
</dbReference>
<gene>
    <name evidence="3" type="ORF">JBS370_LOCUS33394</name>
    <name evidence="2" type="ORF">ZHD862_LOCUS21380</name>
</gene>
<keyword evidence="1" id="KW-0677">Repeat</keyword>
<evidence type="ECO:0000313" key="3">
    <source>
        <dbReference type="EMBL" id="CAF4138934.1"/>
    </source>
</evidence>